<organism evidence="1 2">
    <name type="scientific">Antarcticirhabdus aurantiaca</name>
    <dbReference type="NCBI Taxonomy" id="2606717"/>
    <lineage>
        <taxon>Bacteria</taxon>
        <taxon>Pseudomonadati</taxon>
        <taxon>Pseudomonadota</taxon>
        <taxon>Alphaproteobacteria</taxon>
        <taxon>Hyphomicrobiales</taxon>
        <taxon>Aurantimonadaceae</taxon>
        <taxon>Antarcticirhabdus</taxon>
    </lineage>
</organism>
<evidence type="ECO:0000313" key="1">
    <source>
        <dbReference type="EMBL" id="WAJ29039.1"/>
    </source>
</evidence>
<keyword evidence="1" id="KW-0378">Hydrolase</keyword>
<gene>
    <name evidence="1" type="ORF">OXU80_01965</name>
</gene>
<name>A0ACD4NQC4_9HYPH</name>
<dbReference type="Proteomes" id="UP001163223">
    <property type="component" value="Chromosome"/>
</dbReference>
<reference evidence="1" key="1">
    <citation type="submission" date="2022-11" db="EMBL/GenBank/DDBJ databases">
        <title>beta-Carotene-producing bacterium, Jeongeuplla avenae sp. nov., alleviates the salt stress of Arabidopsis seedlings.</title>
        <authorList>
            <person name="Jiang L."/>
            <person name="Lee J."/>
        </authorList>
    </citation>
    <scope>NUCLEOTIDE SEQUENCE</scope>
    <source>
        <strain evidence="1">DY_R2A_6</strain>
    </source>
</reference>
<sequence length="319" mass="33724">MTIDPQAQAVLDAMAQASRDEPEPKTDAERLAKARRDVVGLARFSGEPSSIASVTDVEAKGPDGAVLPIRLYRPATGSASPVLLWMHGGGAIAGSIETHDSALRALANRTNWAIASVGYRLAPEHPFPAQHEDGWAALRFVAQNGERLGLDAARLVVGGDSVGGLYATVLARFARDAGGPALLGQVILYPNTDLRLDRDWPSLAENEGNVMTRDSLAFEISSTVPDAATRASPLASPLLCDDLAGLPPALLVTCGLDPLRDEGIAYGDKLAATGVGVEHRHHPRMIHAFLQMGGWIADTNRLQGEIAEFLSRVGAVRPA</sequence>
<accession>A0ACD4NQC4</accession>
<protein>
    <submittedName>
        <fullName evidence="1">Alpha/beta hydrolase</fullName>
    </submittedName>
</protein>
<dbReference type="EMBL" id="CP113520">
    <property type="protein sequence ID" value="WAJ29039.1"/>
    <property type="molecule type" value="Genomic_DNA"/>
</dbReference>
<evidence type="ECO:0000313" key="2">
    <source>
        <dbReference type="Proteomes" id="UP001163223"/>
    </source>
</evidence>
<proteinExistence type="predicted"/>
<keyword evidence="2" id="KW-1185">Reference proteome</keyword>